<reference evidence="2 3" key="1">
    <citation type="journal article" date="2019" name="Nat. Ecol. Evol.">
        <title>Megaphylogeny resolves global patterns of mushroom evolution.</title>
        <authorList>
            <person name="Varga T."/>
            <person name="Krizsan K."/>
            <person name="Foldi C."/>
            <person name="Dima B."/>
            <person name="Sanchez-Garcia M."/>
            <person name="Sanchez-Ramirez S."/>
            <person name="Szollosi G.J."/>
            <person name="Szarkandi J.G."/>
            <person name="Papp V."/>
            <person name="Albert L."/>
            <person name="Andreopoulos W."/>
            <person name="Angelini C."/>
            <person name="Antonin V."/>
            <person name="Barry K.W."/>
            <person name="Bougher N.L."/>
            <person name="Buchanan P."/>
            <person name="Buyck B."/>
            <person name="Bense V."/>
            <person name="Catcheside P."/>
            <person name="Chovatia M."/>
            <person name="Cooper J."/>
            <person name="Damon W."/>
            <person name="Desjardin D."/>
            <person name="Finy P."/>
            <person name="Geml J."/>
            <person name="Haridas S."/>
            <person name="Hughes K."/>
            <person name="Justo A."/>
            <person name="Karasinski D."/>
            <person name="Kautmanova I."/>
            <person name="Kiss B."/>
            <person name="Kocsube S."/>
            <person name="Kotiranta H."/>
            <person name="LaButti K.M."/>
            <person name="Lechner B.E."/>
            <person name="Liimatainen K."/>
            <person name="Lipzen A."/>
            <person name="Lukacs Z."/>
            <person name="Mihaltcheva S."/>
            <person name="Morgado L.N."/>
            <person name="Niskanen T."/>
            <person name="Noordeloos M.E."/>
            <person name="Ohm R.A."/>
            <person name="Ortiz-Santana B."/>
            <person name="Ovrebo C."/>
            <person name="Racz N."/>
            <person name="Riley R."/>
            <person name="Savchenko A."/>
            <person name="Shiryaev A."/>
            <person name="Soop K."/>
            <person name="Spirin V."/>
            <person name="Szebenyi C."/>
            <person name="Tomsovsky M."/>
            <person name="Tulloss R.E."/>
            <person name="Uehling J."/>
            <person name="Grigoriev I.V."/>
            <person name="Vagvolgyi C."/>
            <person name="Papp T."/>
            <person name="Martin F.M."/>
            <person name="Miettinen O."/>
            <person name="Hibbett D.S."/>
            <person name="Nagy L.G."/>
        </authorList>
    </citation>
    <scope>NUCLEOTIDE SEQUENCE [LARGE SCALE GENOMIC DNA]</scope>
    <source>
        <strain evidence="2 3">CBS 309.79</strain>
    </source>
</reference>
<gene>
    <name evidence="2" type="ORF">BDV98DRAFT_608870</name>
</gene>
<accession>A0A5C3Q1V9</accession>
<dbReference type="Proteomes" id="UP000305067">
    <property type="component" value="Unassembled WGS sequence"/>
</dbReference>
<dbReference type="OrthoDB" id="2535105at2759"/>
<sequence>MAVGALMDVILSAGGVHDFTQWLKYSVIRSSTARAIDKLIVFTIESGCVTGLLSFVNMICLITMPHNWIWLAIHIILPKVYADAFLASLNGRTGVWSSDVLSTSRVIPLSSSGGARSAEADASVIELQEPAYFDMAKSSQRTSYSRHEPTSTV</sequence>
<organism evidence="2 3">
    <name type="scientific">Pterulicium gracile</name>
    <dbReference type="NCBI Taxonomy" id="1884261"/>
    <lineage>
        <taxon>Eukaryota</taxon>
        <taxon>Fungi</taxon>
        <taxon>Dikarya</taxon>
        <taxon>Basidiomycota</taxon>
        <taxon>Agaricomycotina</taxon>
        <taxon>Agaricomycetes</taxon>
        <taxon>Agaricomycetidae</taxon>
        <taxon>Agaricales</taxon>
        <taxon>Pleurotineae</taxon>
        <taxon>Pterulaceae</taxon>
        <taxon>Pterulicium</taxon>
    </lineage>
</organism>
<dbReference type="STRING" id="1884261.A0A5C3Q1V9"/>
<name>A0A5C3Q1V9_9AGAR</name>
<evidence type="ECO:0000313" key="3">
    <source>
        <dbReference type="Proteomes" id="UP000305067"/>
    </source>
</evidence>
<dbReference type="AlphaFoldDB" id="A0A5C3Q1V9"/>
<dbReference type="EMBL" id="ML178881">
    <property type="protein sequence ID" value="TFK95536.1"/>
    <property type="molecule type" value="Genomic_DNA"/>
</dbReference>
<keyword evidence="3" id="KW-1185">Reference proteome</keyword>
<evidence type="ECO:0000259" key="1">
    <source>
        <dbReference type="Pfam" id="PF20152"/>
    </source>
</evidence>
<dbReference type="InterPro" id="IPR045339">
    <property type="entry name" value="DUF6534"/>
</dbReference>
<proteinExistence type="predicted"/>
<dbReference type="Pfam" id="PF20152">
    <property type="entry name" value="DUF6534"/>
    <property type="match status" value="1"/>
</dbReference>
<protein>
    <recommendedName>
        <fullName evidence="1">DUF6534 domain-containing protein</fullName>
    </recommendedName>
</protein>
<evidence type="ECO:0000313" key="2">
    <source>
        <dbReference type="EMBL" id="TFK95536.1"/>
    </source>
</evidence>
<feature type="domain" description="DUF6534" evidence="1">
    <location>
        <begin position="26"/>
        <end position="93"/>
    </location>
</feature>